<keyword evidence="4 6" id="KW-0238">DNA-binding</keyword>
<dbReference type="InterPro" id="IPR039425">
    <property type="entry name" value="RNA_pol_sigma-70-like"/>
</dbReference>
<evidence type="ECO:0000256" key="2">
    <source>
        <dbReference type="ARBA" id="ARBA00023015"/>
    </source>
</evidence>
<dbReference type="EMBL" id="SODV01000001">
    <property type="protein sequence ID" value="TDX00810.1"/>
    <property type="molecule type" value="Genomic_DNA"/>
</dbReference>
<dbReference type="Gene3D" id="1.10.10.10">
    <property type="entry name" value="Winged helix-like DNA-binding domain superfamily/Winged helix DNA-binding domain"/>
    <property type="match status" value="1"/>
</dbReference>
<dbReference type="Pfam" id="PF08281">
    <property type="entry name" value="Sigma70_r4_2"/>
    <property type="match status" value="1"/>
</dbReference>
<evidence type="ECO:0000313" key="9">
    <source>
        <dbReference type="EMBL" id="TDX00810.1"/>
    </source>
</evidence>
<dbReference type="SUPFAM" id="SSF88659">
    <property type="entry name" value="Sigma3 and sigma4 domains of RNA polymerase sigma factors"/>
    <property type="match status" value="1"/>
</dbReference>
<dbReference type="Pfam" id="PF04542">
    <property type="entry name" value="Sigma70_r2"/>
    <property type="match status" value="1"/>
</dbReference>
<dbReference type="PANTHER" id="PTHR43133">
    <property type="entry name" value="RNA POLYMERASE ECF-TYPE SIGMA FACTO"/>
    <property type="match status" value="1"/>
</dbReference>
<comment type="caution">
    <text evidence="9">The sequence shown here is derived from an EMBL/GenBank/DDBJ whole genome shotgun (WGS) entry which is preliminary data.</text>
</comment>
<keyword evidence="2 6" id="KW-0805">Transcription regulation</keyword>
<dbReference type="Proteomes" id="UP000294498">
    <property type="component" value="Unassembled WGS sequence"/>
</dbReference>
<dbReference type="InterPro" id="IPR007627">
    <property type="entry name" value="RNA_pol_sigma70_r2"/>
</dbReference>
<dbReference type="RefSeq" id="WP_133992816.1">
    <property type="nucleotide sequence ID" value="NZ_SODV01000001.1"/>
</dbReference>
<evidence type="ECO:0000313" key="10">
    <source>
        <dbReference type="Proteomes" id="UP000294498"/>
    </source>
</evidence>
<proteinExistence type="inferred from homology"/>
<dbReference type="OrthoDB" id="799938at2"/>
<dbReference type="InterPro" id="IPR036388">
    <property type="entry name" value="WH-like_DNA-bd_sf"/>
</dbReference>
<dbReference type="PANTHER" id="PTHR43133:SF46">
    <property type="entry name" value="RNA POLYMERASE SIGMA-70 FACTOR ECF SUBFAMILY"/>
    <property type="match status" value="1"/>
</dbReference>
<evidence type="ECO:0000256" key="4">
    <source>
        <dbReference type="ARBA" id="ARBA00023125"/>
    </source>
</evidence>
<gene>
    <name evidence="9" type="ORF">EDB95_1839</name>
</gene>
<dbReference type="SUPFAM" id="SSF88946">
    <property type="entry name" value="Sigma2 domain of RNA polymerase sigma factors"/>
    <property type="match status" value="1"/>
</dbReference>
<dbReference type="GO" id="GO:0003677">
    <property type="term" value="F:DNA binding"/>
    <property type="evidence" value="ECO:0007669"/>
    <property type="project" value="UniProtKB-KW"/>
</dbReference>
<organism evidence="9 10">
    <name type="scientific">Dinghuibacter silviterrae</name>
    <dbReference type="NCBI Taxonomy" id="1539049"/>
    <lineage>
        <taxon>Bacteria</taxon>
        <taxon>Pseudomonadati</taxon>
        <taxon>Bacteroidota</taxon>
        <taxon>Chitinophagia</taxon>
        <taxon>Chitinophagales</taxon>
        <taxon>Chitinophagaceae</taxon>
        <taxon>Dinghuibacter</taxon>
    </lineage>
</organism>
<dbReference type="GO" id="GO:0016987">
    <property type="term" value="F:sigma factor activity"/>
    <property type="evidence" value="ECO:0007669"/>
    <property type="project" value="UniProtKB-KW"/>
</dbReference>
<evidence type="ECO:0000259" key="8">
    <source>
        <dbReference type="Pfam" id="PF08281"/>
    </source>
</evidence>
<feature type="domain" description="RNA polymerase sigma-70 region 2" evidence="7">
    <location>
        <begin position="28"/>
        <end position="93"/>
    </location>
</feature>
<protein>
    <recommendedName>
        <fullName evidence="6">RNA polymerase sigma factor</fullName>
    </recommendedName>
</protein>
<name>A0A4R8DRI1_9BACT</name>
<dbReference type="InterPro" id="IPR000838">
    <property type="entry name" value="RNA_pol_sigma70_ECF_CS"/>
</dbReference>
<reference evidence="9 10" key="1">
    <citation type="submission" date="2019-03" db="EMBL/GenBank/DDBJ databases">
        <title>Genomic Encyclopedia of Type Strains, Phase IV (KMG-IV): sequencing the most valuable type-strain genomes for metagenomic binning, comparative biology and taxonomic classification.</title>
        <authorList>
            <person name="Goeker M."/>
        </authorList>
    </citation>
    <scope>NUCLEOTIDE SEQUENCE [LARGE SCALE GENOMIC DNA]</scope>
    <source>
        <strain evidence="9 10">DSM 100059</strain>
    </source>
</reference>
<comment type="similarity">
    <text evidence="1 6">Belongs to the sigma-70 factor family. ECF subfamily.</text>
</comment>
<dbReference type="PROSITE" id="PS01063">
    <property type="entry name" value="SIGMA70_ECF"/>
    <property type="match status" value="1"/>
</dbReference>
<evidence type="ECO:0000259" key="7">
    <source>
        <dbReference type="Pfam" id="PF04542"/>
    </source>
</evidence>
<evidence type="ECO:0000256" key="5">
    <source>
        <dbReference type="ARBA" id="ARBA00023163"/>
    </source>
</evidence>
<dbReference type="InterPro" id="IPR013249">
    <property type="entry name" value="RNA_pol_sigma70_r4_t2"/>
</dbReference>
<sequence length="199" mass="22614">MEPHVLFSENDDVRQRIADGDEAAFTELFRHYYAQLRPFVQRFATTGADAEEILQETFVRVWLSRDKLPGITNLRSWIFTVASRQCLMALRTQLNDRKKITAFRQEAPVSTGEMPVDSASLAEMTLLVAEAVNRMPPQRQRIYRLSREEGLKPAAIAGELSLSVSTVKNVLVIALKEIRDHLSASGHVVSLLYILQHFF</sequence>
<dbReference type="AlphaFoldDB" id="A0A4R8DRI1"/>
<keyword evidence="10" id="KW-1185">Reference proteome</keyword>
<dbReference type="NCBIfam" id="TIGR02937">
    <property type="entry name" value="sigma70-ECF"/>
    <property type="match status" value="1"/>
</dbReference>
<keyword evidence="5 6" id="KW-0804">Transcription</keyword>
<evidence type="ECO:0000256" key="3">
    <source>
        <dbReference type="ARBA" id="ARBA00023082"/>
    </source>
</evidence>
<dbReference type="Gene3D" id="1.10.1740.10">
    <property type="match status" value="1"/>
</dbReference>
<feature type="domain" description="RNA polymerase sigma factor 70 region 4 type 2" evidence="8">
    <location>
        <begin position="127"/>
        <end position="175"/>
    </location>
</feature>
<dbReference type="InterPro" id="IPR013325">
    <property type="entry name" value="RNA_pol_sigma_r2"/>
</dbReference>
<dbReference type="InterPro" id="IPR013324">
    <property type="entry name" value="RNA_pol_sigma_r3/r4-like"/>
</dbReference>
<dbReference type="InterPro" id="IPR014284">
    <property type="entry name" value="RNA_pol_sigma-70_dom"/>
</dbReference>
<evidence type="ECO:0000256" key="1">
    <source>
        <dbReference type="ARBA" id="ARBA00010641"/>
    </source>
</evidence>
<accession>A0A4R8DRI1</accession>
<keyword evidence="3 6" id="KW-0731">Sigma factor</keyword>
<evidence type="ECO:0000256" key="6">
    <source>
        <dbReference type="RuleBase" id="RU000716"/>
    </source>
</evidence>
<dbReference type="GO" id="GO:0006352">
    <property type="term" value="P:DNA-templated transcription initiation"/>
    <property type="evidence" value="ECO:0007669"/>
    <property type="project" value="InterPro"/>
</dbReference>